<dbReference type="GO" id="GO:0000723">
    <property type="term" value="P:telomere maintenance"/>
    <property type="evidence" value="ECO:0007669"/>
    <property type="project" value="InterPro"/>
</dbReference>
<keyword evidence="1" id="KW-0547">Nucleotide-binding</keyword>
<comment type="similarity">
    <text evidence="1">Belongs to the helicase family.</text>
</comment>
<dbReference type="AlphaFoldDB" id="A0A0C2IY72"/>
<accession>A0A0C2IY72</accession>
<keyword evidence="1" id="KW-0067">ATP-binding</keyword>
<organism evidence="3 4">
    <name type="scientific">Thelohanellus kitauei</name>
    <name type="common">Myxosporean</name>
    <dbReference type="NCBI Taxonomy" id="669202"/>
    <lineage>
        <taxon>Eukaryota</taxon>
        <taxon>Metazoa</taxon>
        <taxon>Cnidaria</taxon>
        <taxon>Myxozoa</taxon>
        <taxon>Myxosporea</taxon>
        <taxon>Bivalvulida</taxon>
        <taxon>Platysporina</taxon>
        <taxon>Myxobolidae</taxon>
        <taxon>Thelohanellus</taxon>
    </lineage>
</organism>
<dbReference type="Proteomes" id="UP000031668">
    <property type="component" value="Unassembled WGS sequence"/>
</dbReference>
<keyword evidence="1" id="KW-0347">Helicase</keyword>
<keyword evidence="4" id="KW-1185">Reference proteome</keyword>
<dbReference type="EMBL" id="JWZT01005242">
    <property type="protein sequence ID" value="KII61807.1"/>
    <property type="molecule type" value="Genomic_DNA"/>
</dbReference>
<dbReference type="PANTHER" id="PTHR10492:SF102">
    <property type="entry name" value="ATP-DEPENDENT DNA HELICASE"/>
    <property type="match status" value="1"/>
</dbReference>
<dbReference type="InterPro" id="IPR010285">
    <property type="entry name" value="DNA_helicase_pif1-like_DEAD"/>
</dbReference>
<feature type="domain" description="DNA helicase Pif1-like DEAD-box helicase" evidence="2">
    <location>
        <begin position="59"/>
        <end position="149"/>
    </location>
</feature>
<keyword evidence="1" id="KW-0234">DNA repair</keyword>
<sequence>MSEDIQQRFCATNQNQEIQFTSSMHNETLVSIENTCLAITNTTLVQLGMIASNRFANYMFRDLQREIRFDVNEFGSELILLSGDLRQILHGIPCSAAVDELNACLKSTNLWRYVHKLSLKANKRAEIQNDASAERFAKSFLDIVNGKMEINETIKCILLPPNLCKSTETSEDLIHKIFPNIKLNCKNHQWLIEPAIFSLKNNDVNTINRNIQNEIPGEVTAYKSIKTIINQGEAVNSPT</sequence>
<dbReference type="OMA" id="FASMELV"/>
<dbReference type="GO" id="GO:0006281">
    <property type="term" value="P:DNA repair"/>
    <property type="evidence" value="ECO:0007669"/>
    <property type="project" value="UniProtKB-KW"/>
</dbReference>
<proteinExistence type="inferred from homology"/>
<name>A0A0C2IY72_THEKT</name>
<gene>
    <name evidence="3" type="ORF">RF11_10076</name>
</gene>
<protein>
    <recommendedName>
        <fullName evidence="1">ATP-dependent DNA helicase</fullName>
        <ecNumber evidence="1">5.6.2.3</ecNumber>
    </recommendedName>
</protein>
<dbReference type="OrthoDB" id="272985at2759"/>
<comment type="catalytic activity">
    <reaction evidence="1">
        <text>ATP + H2O = ADP + phosphate + H(+)</text>
        <dbReference type="Rhea" id="RHEA:13065"/>
        <dbReference type="ChEBI" id="CHEBI:15377"/>
        <dbReference type="ChEBI" id="CHEBI:15378"/>
        <dbReference type="ChEBI" id="CHEBI:30616"/>
        <dbReference type="ChEBI" id="CHEBI:43474"/>
        <dbReference type="ChEBI" id="CHEBI:456216"/>
        <dbReference type="EC" id="5.6.2.3"/>
    </reaction>
</comment>
<comment type="cofactor">
    <cofactor evidence="1">
        <name>Mg(2+)</name>
        <dbReference type="ChEBI" id="CHEBI:18420"/>
    </cofactor>
</comment>
<dbReference type="PANTHER" id="PTHR10492">
    <property type="match status" value="1"/>
</dbReference>
<dbReference type="GO" id="GO:0005524">
    <property type="term" value="F:ATP binding"/>
    <property type="evidence" value="ECO:0007669"/>
    <property type="project" value="UniProtKB-KW"/>
</dbReference>
<keyword evidence="1" id="KW-0378">Hydrolase</keyword>
<dbReference type="Pfam" id="PF05970">
    <property type="entry name" value="PIF1"/>
    <property type="match status" value="1"/>
</dbReference>
<dbReference type="GO" id="GO:0006310">
    <property type="term" value="P:DNA recombination"/>
    <property type="evidence" value="ECO:0007669"/>
    <property type="project" value="UniProtKB-KW"/>
</dbReference>
<evidence type="ECO:0000313" key="4">
    <source>
        <dbReference type="Proteomes" id="UP000031668"/>
    </source>
</evidence>
<keyword evidence="1" id="KW-0233">DNA recombination</keyword>
<keyword evidence="1" id="KW-0227">DNA damage</keyword>
<evidence type="ECO:0000259" key="2">
    <source>
        <dbReference type="Pfam" id="PF05970"/>
    </source>
</evidence>
<reference evidence="3 4" key="1">
    <citation type="journal article" date="2014" name="Genome Biol. Evol.">
        <title>The genome of the myxosporean Thelohanellus kitauei shows adaptations to nutrient acquisition within its fish host.</title>
        <authorList>
            <person name="Yang Y."/>
            <person name="Xiong J."/>
            <person name="Zhou Z."/>
            <person name="Huo F."/>
            <person name="Miao W."/>
            <person name="Ran C."/>
            <person name="Liu Y."/>
            <person name="Zhang J."/>
            <person name="Feng J."/>
            <person name="Wang M."/>
            <person name="Wang M."/>
            <person name="Wang L."/>
            <person name="Yao B."/>
        </authorList>
    </citation>
    <scope>NUCLEOTIDE SEQUENCE [LARGE SCALE GENOMIC DNA]</scope>
    <source>
        <strain evidence="3">Wuqing</strain>
    </source>
</reference>
<evidence type="ECO:0000256" key="1">
    <source>
        <dbReference type="RuleBase" id="RU363044"/>
    </source>
</evidence>
<comment type="caution">
    <text evidence="3">The sequence shown here is derived from an EMBL/GenBank/DDBJ whole genome shotgun (WGS) entry which is preliminary data.</text>
</comment>
<dbReference type="EC" id="5.6.2.3" evidence="1"/>
<dbReference type="GO" id="GO:0016887">
    <property type="term" value="F:ATP hydrolysis activity"/>
    <property type="evidence" value="ECO:0007669"/>
    <property type="project" value="RHEA"/>
</dbReference>
<evidence type="ECO:0000313" key="3">
    <source>
        <dbReference type="EMBL" id="KII61807.1"/>
    </source>
</evidence>
<dbReference type="GO" id="GO:0043139">
    <property type="term" value="F:5'-3' DNA helicase activity"/>
    <property type="evidence" value="ECO:0007669"/>
    <property type="project" value="UniProtKB-EC"/>
</dbReference>